<proteinExistence type="predicted"/>
<dbReference type="EMBL" id="JAWXYG010000009">
    <property type="protein sequence ID" value="KAK4263578.1"/>
    <property type="molecule type" value="Genomic_DNA"/>
</dbReference>
<comment type="caution">
    <text evidence="1">The sequence shown here is derived from an EMBL/GenBank/DDBJ whole genome shotgun (WGS) entry which is preliminary data.</text>
</comment>
<protein>
    <submittedName>
        <fullName evidence="1">Uncharacterized protein</fullName>
    </submittedName>
</protein>
<organism evidence="1 2">
    <name type="scientific">Acacia crassicarpa</name>
    <name type="common">northern wattle</name>
    <dbReference type="NCBI Taxonomy" id="499986"/>
    <lineage>
        <taxon>Eukaryota</taxon>
        <taxon>Viridiplantae</taxon>
        <taxon>Streptophyta</taxon>
        <taxon>Embryophyta</taxon>
        <taxon>Tracheophyta</taxon>
        <taxon>Spermatophyta</taxon>
        <taxon>Magnoliopsida</taxon>
        <taxon>eudicotyledons</taxon>
        <taxon>Gunneridae</taxon>
        <taxon>Pentapetalae</taxon>
        <taxon>rosids</taxon>
        <taxon>fabids</taxon>
        <taxon>Fabales</taxon>
        <taxon>Fabaceae</taxon>
        <taxon>Caesalpinioideae</taxon>
        <taxon>mimosoid clade</taxon>
        <taxon>Acacieae</taxon>
        <taxon>Acacia</taxon>
    </lineage>
</organism>
<evidence type="ECO:0000313" key="1">
    <source>
        <dbReference type="EMBL" id="KAK4263578.1"/>
    </source>
</evidence>
<dbReference type="AlphaFoldDB" id="A0AAE1J7R7"/>
<gene>
    <name evidence="1" type="ORF">QN277_028971</name>
</gene>
<evidence type="ECO:0000313" key="2">
    <source>
        <dbReference type="Proteomes" id="UP001293593"/>
    </source>
</evidence>
<dbReference type="Proteomes" id="UP001293593">
    <property type="component" value="Unassembled WGS sequence"/>
</dbReference>
<sequence length="147" mass="16762">MYDNASLSSFFNSFNPNLLMSTAYYRMDLYQRRLEEVPVTNFFGSVMETLHTDSAYKSHRSIDVGEAKIKKSTDQSISGSDRRILRNMNNKDQVCNLSTEENSQDSFGQLWNSVLSKVTTTENVDEFVCHGLLLMLSLLVASTWLSH</sequence>
<accession>A0AAE1J7R7</accession>
<name>A0AAE1J7R7_9FABA</name>
<keyword evidence="2" id="KW-1185">Reference proteome</keyword>
<reference evidence="1" key="1">
    <citation type="submission" date="2023-10" db="EMBL/GenBank/DDBJ databases">
        <title>Chromosome-level genome of the transformable northern wattle, Acacia crassicarpa.</title>
        <authorList>
            <person name="Massaro I."/>
            <person name="Sinha N.R."/>
            <person name="Poethig S."/>
            <person name="Leichty A.R."/>
        </authorList>
    </citation>
    <scope>NUCLEOTIDE SEQUENCE</scope>
    <source>
        <strain evidence="1">Acra3RX</strain>
        <tissue evidence="1">Leaf</tissue>
    </source>
</reference>